<feature type="transmembrane region" description="Helical" evidence="1">
    <location>
        <begin position="53"/>
        <end position="72"/>
    </location>
</feature>
<feature type="transmembrane region" description="Helical" evidence="1">
    <location>
        <begin position="181"/>
        <end position="204"/>
    </location>
</feature>
<feature type="transmembrane region" description="Helical" evidence="1">
    <location>
        <begin position="123"/>
        <end position="141"/>
    </location>
</feature>
<feature type="transmembrane region" description="Helical" evidence="1">
    <location>
        <begin position="84"/>
        <end position="103"/>
    </location>
</feature>
<reference evidence="2 3" key="1">
    <citation type="submission" date="2020-08" db="EMBL/GenBank/DDBJ databases">
        <title>Genomic Encyclopedia of Type Strains, Phase IV (KMG-IV): sequencing the most valuable type-strain genomes for metagenomic binning, comparative biology and taxonomic classification.</title>
        <authorList>
            <person name="Goeker M."/>
        </authorList>
    </citation>
    <scope>NUCLEOTIDE SEQUENCE [LARGE SCALE GENOMIC DNA]</scope>
    <source>
        <strain evidence="2 3">DSM 26963</strain>
    </source>
</reference>
<sequence length="256" mass="30264">MFNYFFYIFQSLAWAWFFSKYLTSTHPKKAFWIVWFFYLLIIYPIAISLFSHYAFKVVLLMALVFAMLCLVYKEEKKTKILGAVLLYQLGVLLMEFLFILFLFSFSTQNGTDFFLNQQSYPVFFSILQCVLLVIVYKALLYCFHEKDVLKNKIVFIVSCLALVLQIFCWMSAIFVESDTLFTFYSLGILLLFFGFNFGVFAYLVQQQKKEKLEKTIQALESSYTDMALSSKAWNKETYSKLRHDYLNFIQSKESSL</sequence>
<evidence type="ECO:0000313" key="2">
    <source>
        <dbReference type="EMBL" id="MBB5183981.1"/>
    </source>
</evidence>
<evidence type="ECO:0000313" key="3">
    <source>
        <dbReference type="Proteomes" id="UP000521313"/>
    </source>
</evidence>
<keyword evidence="1" id="KW-0472">Membrane</keyword>
<keyword evidence="1" id="KW-1133">Transmembrane helix</keyword>
<comment type="caution">
    <text evidence="2">The sequence shown here is derived from an EMBL/GenBank/DDBJ whole genome shotgun (WGS) entry which is preliminary data.</text>
</comment>
<feature type="transmembrane region" description="Helical" evidence="1">
    <location>
        <begin position="153"/>
        <end position="175"/>
    </location>
</feature>
<dbReference type="RefSeq" id="WP_183373647.1">
    <property type="nucleotide sequence ID" value="NZ_JACHHD010000001.1"/>
</dbReference>
<evidence type="ECO:0000256" key="1">
    <source>
        <dbReference type="SAM" id="Phobius"/>
    </source>
</evidence>
<accession>A0A7W8CYN1</accession>
<gene>
    <name evidence="2" type="ORF">HNQ43_000014</name>
</gene>
<feature type="transmembrane region" description="Helical" evidence="1">
    <location>
        <begin position="30"/>
        <end position="47"/>
    </location>
</feature>
<keyword evidence="1" id="KW-0812">Transmembrane</keyword>
<proteinExistence type="predicted"/>
<dbReference type="Proteomes" id="UP000521313">
    <property type="component" value="Unassembled WGS sequence"/>
</dbReference>
<dbReference type="AlphaFoldDB" id="A0A7W8CYN1"/>
<organism evidence="2 3">
    <name type="scientific">Faecalicoccus acidiformans</name>
    <dbReference type="NCBI Taxonomy" id="915173"/>
    <lineage>
        <taxon>Bacteria</taxon>
        <taxon>Bacillati</taxon>
        <taxon>Bacillota</taxon>
        <taxon>Erysipelotrichia</taxon>
        <taxon>Erysipelotrichales</taxon>
        <taxon>Erysipelotrichaceae</taxon>
        <taxon>Faecalicoccus</taxon>
    </lineage>
</organism>
<protein>
    <submittedName>
        <fullName evidence="2">Sterol desaturase/sphingolipid hydroxylase (Fatty acid hydroxylase superfamily)</fullName>
    </submittedName>
</protein>
<name>A0A7W8CYN1_9FIRM</name>
<feature type="transmembrane region" description="Helical" evidence="1">
    <location>
        <begin position="6"/>
        <end position="23"/>
    </location>
</feature>
<dbReference type="EMBL" id="JACHHD010000001">
    <property type="protein sequence ID" value="MBB5183981.1"/>
    <property type="molecule type" value="Genomic_DNA"/>
</dbReference>